<dbReference type="AlphaFoldDB" id="A0A1I2LKR1"/>
<dbReference type="Pfam" id="PF00893">
    <property type="entry name" value="Multi_Drug_Res"/>
    <property type="match status" value="1"/>
</dbReference>
<comment type="subcellular location">
    <subcellularLocation>
        <location evidence="2">Cell membrane</location>
        <topology evidence="2">Multi-pass membrane protein</topology>
    </subcellularLocation>
    <subcellularLocation>
        <location evidence="1">Endomembrane system</location>
        <topology evidence="1">Multi-pass membrane protein</topology>
    </subcellularLocation>
</comment>
<keyword evidence="2 3" id="KW-0812">Transmembrane</keyword>
<feature type="transmembrane region" description="Helical" evidence="3">
    <location>
        <begin position="38"/>
        <end position="55"/>
    </location>
</feature>
<dbReference type="InterPro" id="IPR037185">
    <property type="entry name" value="EmrE-like"/>
</dbReference>
<gene>
    <name evidence="4" type="ORF">SAMN04488025_105104</name>
</gene>
<keyword evidence="3" id="KW-0472">Membrane</keyword>
<reference evidence="5" key="1">
    <citation type="submission" date="2016-10" db="EMBL/GenBank/DDBJ databases">
        <authorList>
            <person name="Varghese N."/>
            <person name="Submissions S."/>
        </authorList>
    </citation>
    <scope>NUCLEOTIDE SEQUENCE [LARGE SCALE GENOMIC DNA]</scope>
    <source>
        <strain evidence="5">DSM 44945</strain>
    </source>
</reference>
<dbReference type="InterPro" id="IPR045324">
    <property type="entry name" value="Small_multidrug_res"/>
</dbReference>
<evidence type="ECO:0000256" key="3">
    <source>
        <dbReference type="SAM" id="Phobius"/>
    </source>
</evidence>
<dbReference type="OrthoDB" id="2168659at2"/>
<dbReference type="Proteomes" id="UP000198661">
    <property type="component" value="Unassembled WGS sequence"/>
</dbReference>
<evidence type="ECO:0000256" key="2">
    <source>
        <dbReference type="RuleBase" id="RU003942"/>
    </source>
</evidence>
<dbReference type="Gene3D" id="1.10.3730.20">
    <property type="match status" value="1"/>
</dbReference>
<evidence type="ECO:0000313" key="4">
    <source>
        <dbReference type="EMBL" id="SFF79693.1"/>
    </source>
</evidence>
<proteinExistence type="inferred from homology"/>
<organism evidence="4 5">
    <name type="scientific">Planifilum fulgidum</name>
    <dbReference type="NCBI Taxonomy" id="201973"/>
    <lineage>
        <taxon>Bacteria</taxon>
        <taxon>Bacillati</taxon>
        <taxon>Bacillota</taxon>
        <taxon>Bacilli</taxon>
        <taxon>Bacillales</taxon>
        <taxon>Thermoactinomycetaceae</taxon>
        <taxon>Planifilum</taxon>
    </lineage>
</organism>
<name>A0A1I2LKR1_9BACL</name>
<feature type="transmembrane region" description="Helical" evidence="3">
    <location>
        <begin position="15"/>
        <end position="32"/>
    </location>
</feature>
<comment type="similarity">
    <text evidence="2">Belongs to the drug/metabolite transporter (DMT) superfamily. Small multidrug resistance (SMR) (TC 2.A.7.1) family.</text>
</comment>
<protein>
    <submittedName>
        <fullName evidence="4">Paired small multidrug resistance pump</fullName>
    </submittedName>
</protein>
<sequence>MSGEKTVKPPSPGRAWAYVLIGGALEIVWASGFKYDEVPDLLVIISLLVSFDLIIRAARVLPVGTTYAVFTAIGTVGTVVVEAVAEGRIGPLKVILLLLLLLCIVGLKVTEGEGGR</sequence>
<keyword evidence="3" id="KW-1133">Transmembrane helix</keyword>
<feature type="transmembrane region" description="Helical" evidence="3">
    <location>
        <begin position="91"/>
        <end position="110"/>
    </location>
</feature>
<evidence type="ECO:0000313" key="5">
    <source>
        <dbReference type="Proteomes" id="UP000198661"/>
    </source>
</evidence>
<keyword evidence="5" id="KW-1185">Reference proteome</keyword>
<evidence type="ECO:0000256" key="1">
    <source>
        <dbReference type="ARBA" id="ARBA00004127"/>
    </source>
</evidence>
<dbReference type="GO" id="GO:0022857">
    <property type="term" value="F:transmembrane transporter activity"/>
    <property type="evidence" value="ECO:0007669"/>
    <property type="project" value="InterPro"/>
</dbReference>
<dbReference type="STRING" id="201973.SAMN04488025_105104"/>
<dbReference type="EMBL" id="FOOK01000005">
    <property type="protein sequence ID" value="SFF79693.1"/>
    <property type="molecule type" value="Genomic_DNA"/>
</dbReference>
<accession>A0A1I2LKR1</accession>
<dbReference type="GO" id="GO:0005886">
    <property type="term" value="C:plasma membrane"/>
    <property type="evidence" value="ECO:0007669"/>
    <property type="project" value="UniProtKB-SubCell"/>
</dbReference>
<feature type="transmembrane region" description="Helical" evidence="3">
    <location>
        <begin position="67"/>
        <end position="85"/>
    </location>
</feature>
<dbReference type="SUPFAM" id="SSF103481">
    <property type="entry name" value="Multidrug resistance efflux transporter EmrE"/>
    <property type="match status" value="1"/>
</dbReference>